<dbReference type="Pfam" id="PF01396">
    <property type="entry name" value="Zn_ribbon_Top1"/>
    <property type="match status" value="1"/>
</dbReference>
<dbReference type="RefSeq" id="WP_377731938.1">
    <property type="nucleotide sequence ID" value="NZ_JBHSRI010000002.1"/>
</dbReference>
<feature type="domain" description="NERD" evidence="1">
    <location>
        <begin position="1"/>
        <end position="88"/>
    </location>
</feature>
<protein>
    <submittedName>
        <fullName evidence="2">NERD domain-containing protein</fullName>
    </submittedName>
</protein>
<gene>
    <name evidence="2" type="ORF">ACFPYN_00615</name>
</gene>
<evidence type="ECO:0000313" key="3">
    <source>
        <dbReference type="Proteomes" id="UP001596170"/>
    </source>
</evidence>
<dbReference type="Proteomes" id="UP001596170">
    <property type="component" value="Unassembled WGS sequence"/>
</dbReference>
<dbReference type="InterPro" id="IPR013498">
    <property type="entry name" value="Topo_IA_Znf"/>
</dbReference>
<sequence length="194" mass="22278">MKDGKTTQIDHIVVGQTGIFVVETKNYKGWIFGSEHSKFWTQTIYKSKKRFQNPIHQNYGHIKFLEHHLQDYSGPFYSVIAFSDRGTLKKIDINSEGIHVVNTLHLLRVIHSKPVKGMSIDSVRRVAEMIRNANCMNKKASKIHVQTIQKNQQILNDKISQNICPKCGNDLIEKLGKNGKFISCSDYPRCRYAS</sequence>
<keyword evidence="3" id="KW-1185">Reference proteome</keyword>
<dbReference type="EMBL" id="JBHSRI010000002">
    <property type="protein sequence ID" value="MFC6037942.1"/>
    <property type="molecule type" value="Genomic_DNA"/>
</dbReference>
<dbReference type="PROSITE" id="PS50965">
    <property type="entry name" value="NERD"/>
    <property type="match status" value="1"/>
</dbReference>
<comment type="caution">
    <text evidence="2">The sequence shown here is derived from an EMBL/GenBank/DDBJ whole genome shotgun (WGS) entry which is preliminary data.</text>
</comment>
<organism evidence="2 3">
    <name type="scientific">Paenisporosarcina macmurdoensis</name>
    <dbReference type="NCBI Taxonomy" id="212659"/>
    <lineage>
        <taxon>Bacteria</taxon>
        <taxon>Bacillati</taxon>
        <taxon>Bacillota</taxon>
        <taxon>Bacilli</taxon>
        <taxon>Bacillales</taxon>
        <taxon>Caryophanaceae</taxon>
        <taxon>Paenisporosarcina</taxon>
    </lineage>
</organism>
<dbReference type="Gene3D" id="3.30.65.10">
    <property type="entry name" value="Bacterial Topoisomerase I, domain 1"/>
    <property type="match status" value="1"/>
</dbReference>
<proteinExistence type="predicted"/>
<dbReference type="Pfam" id="PF08378">
    <property type="entry name" value="NERD"/>
    <property type="match status" value="1"/>
</dbReference>
<dbReference type="InterPro" id="IPR011528">
    <property type="entry name" value="NERD"/>
</dbReference>
<accession>A0ABW1L516</accession>
<name>A0ABW1L516_9BACL</name>
<evidence type="ECO:0000313" key="2">
    <source>
        <dbReference type="EMBL" id="MFC6037942.1"/>
    </source>
</evidence>
<reference evidence="3" key="1">
    <citation type="journal article" date="2019" name="Int. J. Syst. Evol. Microbiol.">
        <title>The Global Catalogue of Microorganisms (GCM) 10K type strain sequencing project: providing services to taxonomists for standard genome sequencing and annotation.</title>
        <authorList>
            <consortium name="The Broad Institute Genomics Platform"/>
            <consortium name="The Broad Institute Genome Sequencing Center for Infectious Disease"/>
            <person name="Wu L."/>
            <person name="Ma J."/>
        </authorList>
    </citation>
    <scope>NUCLEOTIDE SEQUENCE [LARGE SCALE GENOMIC DNA]</scope>
    <source>
        <strain evidence="3">CCUG 54527</strain>
    </source>
</reference>
<evidence type="ECO:0000259" key="1">
    <source>
        <dbReference type="PROSITE" id="PS50965"/>
    </source>
</evidence>
<dbReference type="SUPFAM" id="SSF57783">
    <property type="entry name" value="Zinc beta-ribbon"/>
    <property type="match status" value="1"/>
</dbReference>